<dbReference type="Proteomes" id="UP000075903">
    <property type="component" value="Unassembled WGS sequence"/>
</dbReference>
<dbReference type="EnsemblMetazoa" id="AMEM001151-RA">
    <property type="protein sequence ID" value="AMEM001151-PA"/>
    <property type="gene ID" value="AMEM001151"/>
</dbReference>
<keyword evidence="1" id="KW-1133">Transmembrane helix</keyword>
<accession>A0A182UNZ2</accession>
<organism evidence="2 3">
    <name type="scientific">Anopheles merus</name>
    <name type="common">Mosquito</name>
    <dbReference type="NCBI Taxonomy" id="30066"/>
    <lineage>
        <taxon>Eukaryota</taxon>
        <taxon>Metazoa</taxon>
        <taxon>Ecdysozoa</taxon>
        <taxon>Arthropoda</taxon>
        <taxon>Hexapoda</taxon>
        <taxon>Insecta</taxon>
        <taxon>Pterygota</taxon>
        <taxon>Neoptera</taxon>
        <taxon>Endopterygota</taxon>
        <taxon>Diptera</taxon>
        <taxon>Nematocera</taxon>
        <taxon>Culicoidea</taxon>
        <taxon>Culicidae</taxon>
        <taxon>Anophelinae</taxon>
        <taxon>Anopheles</taxon>
    </lineage>
</organism>
<keyword evidence="1" id="KW-0472">Membrane</keyword>
<evidence type="ECO:0000256" key="1">
    <source>
        <dbReference type="SAM" id="Phobius"/>
    </source>
</evidence>
<protein>
    <submittedName>
        <fullName evidence="2">Uncharacterized protein</fullName>
    </submittedName>
</protein>
<evidence type="ECO:0000313" key="3">
    <source>
        <dbReference type="Proteomes" id="UP000075903"/>
    </source>
</evidence>
<reference evidence="2" key="1">
    <citation type="submission" date="2020-05" db="UniProtKB">
        <authorList>
            <consortium name="EnsemblMetazoa"/>
        </authorList>
    </citation>
    <scope>IDENTIFICATION</scope>
    <source>
        <strain evidence="2">MAF</strain>
    </source>
</reference>
<proteinExistence type="predicted"/>
<keyword evidence="3" id="KW-1185">Reference proteome</keyword>
<feature type="transmembrane region" description="Helical" evidence="1">
    <location>
        <begin position="35"/>
        <end position="54"/>
    </location>
</feature>
<name>A0A182UNZ2_ANOME</name>
<dbReference type="VEuPathDB" id="VectorBase:AMEM001151"/>
<dbReference type="AlphaFoldDB" id="A0A182UNZ2"/>
<sequence length="187" mass="20371">MPTCRGDDPLWRFNLRARAPFILSDAALGPTDPPARGILVGLFGISVGCVLRYARTIRYWRNRSNASFSPFMRFRSRALAARRRFFRTTVGTPLPRLDLLLFAGAATVTGMSHSEPALLLLQLLPLLSSDVRLCRSCRLCGSASASGLPLPLLLVSVQMEKSCCCCRKLSLFVTGSKDSALLPLGVG</sequence>
<keyword evidence="1" id="KW-0812">Transmembrane</keyword>
<evidence type="ECO:0000313" key="2">
    <source>
        <dbReference type="EnsemblMetazoa" id="AMEM001151-PA"/>
    </source>
</evidence>